<organism evidence="2 3">
    <name type="scientific">Brassica cretica</name>
    <name type="common">Mustard</name>
    <dbReference type="NCBI Taxonomy" id="69181"/>
    <lineage>
        <taxon>Eukaryota</taxon>
        <taxon>Viridiplantae</taxon>
        <taxon>Streptophyta</taxon>
        <taxon>Embryophyta</taxon>
        <taxon>Tracheophyta</taxon>
        <taxon>Spermatophyta</taxon>
        <taxon>Magnoliopsida</taxon>
        <taxon>eudicotyledons</taxon>
        <taxon>Gunneridae</taxon>
        <taxon>Pentapetalae</taxon>
        <taxon>rosids</taxon>
        <taxon>malvids</taxon>
        <taxon>Brassicales</taxon>
        <taxon>Brassicaceae</taxon>
        <taxon>Brassiceae</taxon>
        <taxon>Brassica</taxon>
    </lineage>
</organism>
<dbReference type="EMBL" id="QGKX02000004">
    <property type="protein sequence ID" value="KAF3602300.1"/>
    <property type="molecule type" value="Genomic_DNA"/>
</dbReference>
<accession>A0A8S9SQX8</accession>
<comment type="caution">
    <text evidence="2">The sequence shown here is derived from an EMBL/GenBank/DDBJ whole genome shotgun (WGS) entry which is preliminary data.</text>
</comment>
<evidence type="ECO:0000313" key="2">
    <source>
        <dbReference type="EMBL" id="KAF3602300.1"/>
    </source>
</evidence>
<reference evidence="2" key="1">
    <citation type="submission" date="2019-12" db="EMBL/GenBank/DDBJ databases">
        <title>Genome sequencing and annotation of Brassica cretica.</title>
        <authorList>
            <person name="Studholme D.J."/>
            <person name="Sarris P."/>
        </authorList>
    </citation>
    <scope>NUCLEOTIDE SEQUENCE</scope>
    <source>
        <strain evidence="2">PFS-109/04</strain>
        <tissue evidence="2">Leaf</tissue>
    </source>
</reference>
<sequence>MPGPASKPHESKEVTAGEQSEGPQTVPRTTPTVEQAKQGRQVLEPADETQVEYWQMEAEVYTAELRSHPARRAQKNQTRKKYPTISFDIVFLTQNERGKFLPLAAGRGARGDRRGSDKRGEGSDAQPLRRTLQERN</sequence>
<proteinExistence type="predicted"/>
<name>A0A8S9SQX8_BRACR</name>
<feature type="region of interest" description="Disordered" evidence="1">
    <location>
        <begin position="102"/>
        <end position="136"/>
    </location>
</feature>
<gene>
    <name evidence="2" type="ORF">F2Q69_00033999</name>
</gene>
<dbReference type="AlphaFoldDB" id="A0A8S9SQX8"/>
<protein>
    <submittedName>
        <fullName evidence="2">Uncharacterized protein</fullName>
    </submittedName>
</protein>
<dbReference type="Proteomes" id="UP000712600">
    <property type="component" value="Unassembled WGS sequence"/>
</dbReference>
<evidence type="ECO:0000256" key="1">
    <source>
        <dbReference type="SAM" id="MobiDB-lite"/>
    </source>
</evidence>
<evidence type="ECO:0000313" key="3">
    <source>
        <dbReference type="Proteomes" id="UP000712600"/>
    </source>
</evidence>
<feature type="compositionally biased region" description="Basic and acidic residues" evidence="1">
    <location>
        <begin position="109"/>
        <end position="122"/>
    </location>
</feature>
<feature type="compositionally biased region" description="Polar residues" evidence="1">
    <location>
        <begin position="17"/>
        <end position="35"/>
    </location>
</feature>
<feature type="region of interest" description="Disordered" evidence="1">
    <location>
        <begin position="1"/>
        <end position="47"/>
    </location>
</feature>